<dbReference type="PRINTS" id="PR00421">
    <property type="entry name" value="THIOREDOXIN"/>
</dbReference>
<proteinExistence type="inferred from homology"/>
<gene>
    <name evidence="8" type="ORF">A4V02_08610</name>
</gene>
<dbReference type="PROSITE" id="PS00194">
    <property type="entry name" value="THIOREDOXIN_1"/>
    <property type="match status" value="1"/>
</dbReference>
<keyword evidence="3" id="KW-0249">Electron transport</keyword>
<dbReference type="PANTHER" id="PTHR45663">
    <property type="entry name" value="GEO12009P1"/>
    <property type="match status" value="1"/>
</dbReference>
<keyword evidence="5 6" id="KW-0676">Redox-active center</keyword>
<dbReference type="GO" id="GO:0045454">
    <property type="term" value="P:cell redox homeostasis"/>
    <property type="evidence" value="ECO:0007669"/>
    <property type="project" value="TreeGrafter"/>
</dbReference>
<evidence type="ECO:0000313" key="9">
    <source>
        <dbReference type="Proteomes" id="UP000186351"/>
    </source>
</evidence>
<keyword evidence="4 6" id="KW-1015">Disulfide bond</keyword>
<dbReference type="EMBL" id="CP015402">
    <property type="protein sequence ID" value="ANU63781.1"/>
    <property type="molecule type" value="Genomic_DNA"/>
</dbReference>
<dbReference type="InterPro" id="IPR036249">
    <property type="entry name" value="Thioredoxin-like_sf"/>
</dbReference>
<dbReference type="OrthoDB" id="7629852at2"/>
<evidence type="ECO:0000256" key="2">
    <source>
        <dbReference type="ARBA" id="ARBA00022448"/>
    </source>
</evidence>
<dbReference type="SUPFAM" id="SSF52833">
    <property type="entry name" value="Thioredoxin-like"/>
    <property type="match status" value="1"/>
</dbReference>
<dbReference type="InterPro" id="IPR013766">
    <property type="entry name" value="Thioredoxin_domain"/>
</dbReference>
<name>A0A1B1SAF5_9BACT</name>
<dbReference type="GO" id="GO:0015035">
    <property type="term" value="F:protein-disulfide reductase activity"/>
    <property type="evidence" value="ECO:0007669"/>
    <property type="project" value="InterPro"/>
</dbReference>
<dbReference type="GO" id="GO:0005829">
    <property type="term" value="C:cytosol"/>
    <property type="evidence" value="ECO:0007669"/>
    <property type="project" value="TreeGrafter"/>
</dbReference>
<dbReference type="STRING" id="1796646.A4V02_08610"/>
<feature type="disulfide bond" description="Redox-active" evidence="6">
    <location>
        <begin position="23"/>
        <end position="26"/>
    </location>
</feature>
<reference evidence="9" key="1">
    <citation type="submission" date="2016-04" db="EMBL/GenBank/DDBJ databases">
        <title>Complete Genome Sequences of Twelve Strains of a Stable Defined Moderately Diverse Mouse Microbiota 2 (sDMDMm2).</title>
        <authorList>
            <person name="Uchimura Y."/>
            <person name="Wyss M."/>
            <person name="Brugiroux S."/>
            <person name="Limenitakis J.P."/>
            <person name="Stecher B."/>
            <person name="McCoy K.D."/>
            <person name="Macpherson A.J."/>
        </authorList>
    </citation>
    <scope>NUCLEOTIDE SEQUENCE [LARGE SCALE GENOMIC DNA]</scope>
    <source>
        <strain evidence="9">YL27</strain>
    </source>
</reference>
<evidence type="ECO:0000256" key="3">
    <source>
        <dbReference type="ARBA" id="ARBA00022982"/>
    </source>
</evidence>
<dbReference type="PROSITE" id="PS51352">
    <property type="entry name" value="THIOREDOXIN_2"/>
    <property type="match status" value="1"/>
</dbReference>
<sequence length="96" mass="10868">MNEYQTLTESAPVVLVEFFATWCPHCRHMMPIVADVKERVVGIAEIYQLDIDKNSELADAVGVSGVPTFILYKGGREVWRQSGEIAEDELLSRIER</sequence>
<keyword evidence="9" id="KW-1185">Reference proteome</keyword>
<dbReference type="KEGG" id="pary:A4V02_08610"/>
<accession>A0A1B1SAF5</accession>
<dbReference type="Pfam" id="PF00085">
    <property type="entry name" value="Thioredoxin"/>
    <property type="match status" value="1"/>
</dbReference>
<comment type="similarity">
    <text evidence="1">Belongs to the thioredoxin family.</text>
</comment>
<dbReference type="AlphaFoldDB" id="A0A1B1SAF5"/>
<dbReference type="InterPro" id="IPR005746">
    <property type="entry name" value="Thioredoxin"/>
</dbReference>
<dbReference type="RefSeq" id="WP_068961083.1">
    <property type="nucleotide sequence ID" value="NZ_CAJTAP010000003.1"/>
</dbReference>
<accession>A0A1Z2XI86</accession>
<dbReference type="CDD" id="cd02947">
    <property type="entry name" value="TRX_family"/>
    <property type="match status" value="1"/>
</dbReference>
<evidence type="ECO:0000259" key="7">
    <source>
        <dbReference type="PROSITE" id="PS51352"/>
    </source>
</evidence>
<evidence type="ECO:0000256" key="4">
    <source>
        <dbReference type="ARBA" id="ARBA00023157"/>
    </source>
</evidence>
<dbReference type="Gene3D" id="3.40.30.10">
    <property type="entry name" value="Glutaredoxin"/>
    <property type="match status" value="1"/>
</dbReference>
<dbReference type="PANTHER" id="PTHR45663:SF11">
    <property type="entry name" value="GEO12009P1"/>
    <property type="match status" value="1"/>
</dbReference>
<evidence type="ECO:0000256" key="6">
    <source>
        <dbReference type="PIRSR" id="PIRSR000077-4"/>
    </source>
</evidence>
<keyword evidence="2" id="KW-0813">Transport</keyword>
<dbReference type="PIRSF" id="PIRSF000077">
    <property type="entry name" value="Thioredoxin"/>
    <property type="match status" value="1"/>
</dbReference>
<evidence type="ECO:0000256" key="1">
    <source>
        <dbReference type="ARBA" id="ARBA00008987"/>
    </source>
</evidence>
<dbReference type="Proteomes" id="UP000186351">
    <property type="component" value="Chromosome"/>
</dbReference>
<evidence type="ECO:0000313" key="8">
    <source>
        <dbReference type="EMBL" id="ANU63781.1"/>
    </source>
</evidence>
<protein>
    <submittedName>
        <fullName evidence="8">Thioredoxin</fullName>
    </submittedName>
</protein>
<dbReference type="GeneID" id="65536923"/>
<evidence type="ECO:0000256" key="5">
    <source>
        <dbReference type="ARBA" id="ARBA00023284"/>
    </source>
</evidence>
<organism evidence="8 9">
    <name type="scientific">Muribaculum intestinale</name>
    <dbReference type="NCBI Taxonomy" id="1796646"/>
    <lineage>
        <taxon>Bacteria</taxon>
        <taxon>Pseudomonadati</taxon>
        <taxon>Bacteroidota</taxon>
        <taxon>Bacteroidia</taxon>
        <taxon>Bacteroidales</taxon>
        <taxon>Muribaculaceae</taxon>
        <taxon>Muribaculum</taxon>
    </lineage>
</organism>
<feature type="domain" description="Thioredoxin" evidence="7">
    <location>
        <begin position="1"/>
        <end position="96"/>
    </location>
</feature>
<dbReference type="InterPro" id="IPR017937">
    <property type="entry name" value="Thioredoxin_CS"/>
</dbReference>